<dbReference type="Proteomes" id="UP000009877">
    <property type="component" value="Unassembled WGS sequence"/>
</dbReference>
<dbReference type="SUPFAM" id="SSF55424">
    <property type="entry name" value="FAD/NAD-linked reductases, dimerisation (C-terminal) domain"/>
    <property type="match status" value="1"/>
</dbReference>
<evidence type="ECO:0000259" key="8">
    <source>
        <dbReference type="Pfam" id="PF07992"/>
    </source>
</evidence>
<feature type="disulfide bond" description="Redox-active" evidence="6">
    <location>
        <begin position="42"/>
        <end position="47"/>
    </location>
</feature>
<dbReference type="PRINTS" id="PR00368">
    <property type="entry name" value="FADPNR"/>
</dbReference>
<keyword evidence="3 5" id="KW-0274">FAD</keyword>
<reference evidence="9 10" key="1">
    <citation type="journal article" date="2014" name="Genome Announc.">
        <title>Draft Genome Sequence of Kocuria palustris PEL.</title>
        <authorList>
            <person name="Sharma G."/>
            <person name="Khatri I."/>
            <person name="Subramanian S."/>
        </authorList>
    </citation>
    <scope>NUCLEOTIDE SEQUENCE [LARGE SCALE GENOMIC DNA]</scope>
    <source>
        <strain evidence="9 10">PEL</strain>
    </source>
</reference>
<keyword evidence="5" id="KW-0547">Nucleotide-binding</keyword>
<feature type="binding site" evidence="5">
    <location>
        <begin position="176"/>
        <end position="183"/>
    </location>
    <ligand>
        <name>NAD(+)</name>
        <dbReference type="ChEBI" id="CHEBI:57540"/>
    </ligand>
</feature>
<evidence type="ECO:0000256" key="3">
    <source>
        <dbReference type="ARBA" id="ARBA00022827"/>
    </source>
</evidence>
<feature type="binding site" evidence="5">
    <location>
        <begin position="313"/>
        <end position="316"/>
    </location>
    <ligand>
        <name>FAD</name>
        <dbReference type="ChEBI" id="CHEBI:57692"/>
    </ligand>
</feature>
<dbReference type="Pfam" id="PF02852">
    <property type="entry name" value="Pyr_redox_dim"/>
    <property type="match status" value="1"/>
</dbReference>
<gene>
    <name evidence="9" type="ORF">C884_02002</name>
</gene>
<organism evidence="9 10">
    <name type="scientific">Kocuria palustris PEL</name>
    <dbReference type="NCBI Taxonomy" id="1236550"/>
    <lineage>
        <taxon>Bacteria</taxon>
        <taxon>Bacillati</taxon>
        <taxon>Actinomycetota</taxon>
        <taxon>Actinomycetes</taxon>
        <taxon>Micrococcales</taxon>
        <taxon>Micrococcaceae</taxon>
        <taxon>Kocuria</taxon>
    </lineage>
</organism>
<feature type="binding site" evidence="5">
    <location>
        <begin position="141"/>
        <end position="143"/>
    </location>
    <ligand>
        <name>FAD</name>
        <dbReference type="ChEBI" id="CHEBI:57692"/>
    </ligand>
</feature>
<dbReference type="PRINTS" id="PR00411">
    <property type="entry name" value="PNDRDTASEI"/>
</dbReference>
<evidence type="ECO:0000259" key="7">
    <source>
        <dbReference type="Pfam" id="PF02852"/>
    </source>
</evidence>
<protein>
    <submittedName>
        <fullName evidence="9">FAD-dependent NAD(P)-disulfide oxidoreductase</fullName>
    </submittedName>
</protein>
<feature type="domain" description="FAD/NAD(P)-binding" evidence="8">
    <location>
        <begin position="6"/>
        <end position="288"/>
    </location>
</feature>
<evidence type="ECO:0000256" key="6">
    <source>
        <dbReference type="PIRSR" id="PIRSR000350-4"/>
    </source>
</evidence>
<dbReference type="SUPFAM" id="SSF51905">
    <property type="entry name" value="FAD/NAD(P)-binding domain"/>
    <property type="match status" value="1"/>
</dbReference>
<proteinExistence type="inferred from homology"/>
<dbReference type="InterPro" id="IPR050151">
    <property type="entry name" value="Class-I_Pyr_Nuc-Dis_Oxidored"/>
</dbReference>
<comment type="caution">
    <text evidence="9">The sequence shown here is derived from an EMBL/GenBank/DDBJ whole genome shotgun (WGS) entry which is preliminary data.</text>
</comment>
<dbReference type="RefSeq" id="WP_006213997.1">
    <property type="nucleotide sequence ID" value="NZ_ANHZ02000005.1"/>
</dbReference>
<dbReference type="Gene3D" id="3.30.390.30">
    <property type="match status" value="1"/>
</dbReference>
<dbReference type="InterPro" id="IPR004099">
    <property type="entry name" value="Pyr_nucl-diS_OxRdtase_dimer"/>
</dbReference>
<sequence length="466" mass="47963">MQRSVDVVVVGGGSVGENVAQYAIEGGLSAAIVEHELMGGECSYYACMPSKALLRPLEVVAAAQHLPGVTGAHTDADAMLARRDSFVSHYDDAGQVSWAEGAGAAVVRGHGELSGERTVRVRADDGSEQTLHAERAVVIATGSTASIPSIYDGLGAWTSRDATGVREIPQRLAIVGGGVVACEAAAWMAGLGSQVTMLVRGETLLGGMEPFAGEHVAEGLRRAGVEIRFGASVSSASRPDLRDTGLGRIHGGPVSLSLGDDELEVDELLLATGRRPALDAVGLEAVGLSAEDVLEGRLPSWLHSVGDASGAAMLTHTGKHDARVLGSRLAAEAGTAPAETPEPQDIPVPQVVFTDPQVAAVGCTEAQARESGLDVVVAQVPYGSAAGSALLRDDVDGTAQLVVDRGAGVVVGASFVGPEAAELLHAATIAIVGRVPVSLLRHAVPAYPTVSELWLRLLEELPRDLR</sequence>
<feature type="binding site" evidence="5">
    <location>
        <position position="307"/>
    </location>
    <ligand>
        <name>FAD</name>
        <dbReference type="ChEBI" id="CHEBI:57692"/>
    </ligand>
</feature>
<name>M2XW98_9MICC</name>
<evidence type="ECO:0000313" key="10">
    <source>
        <dbReference type="Proteomes" id="UP000009877"/>
    </source>
</evidence>
<dbReference type="GO" id="GO:0004148">
    <property type="term" value="F:dihydrolipoyl dehydrogenase (NADH) activity"/>
    <property type="evidence" value="ECO:0007669"/>
    <property type="project" value="TreeGrafter"/>
</dbReference>
<dbReference type="PIRSF" id="PIRSF000350">
    <property type="entry name" value="Mercury_reductase_MerA"/>
    <property type="match status" value="1"/>
</dbReference>
<evidence type="ECO:0000256" key="1">
    <source>
        <dbReference type="ARBA" id="ARBA00007532"/>
    </source>
</evidence>
<feature type="domain" description="Pyridine nucleotide-disulphide oxidoreductase dimerisation" evidence="7">
    <location>
        <begin position="348"/>
        <end position="453"/>
    </location>
</feature>
<dbReference type="InterPro" id="IPR023753">
    <property type="entry name" value="FAD/NAD-binding_dom"/>
</dbReference>
<dbReference type="InterPro" id="IPR016156">
    <property type="entry name" value="FAD/NAD-linked_Rdtase_dimer_sf"/>
</dbReference>
<feature type="binding site" evidence="5">
    <location>
        <position position="111"/>
    </location>
    <ligand>
        <name>FAD</name>
        <dbReference type="ChEBI" id="CHEBI:57692"/>
    </ligand>
</feature>
<evidence type="ECO:0000256" key="2">
    <source>
        <dbReference type="ARBA" id="ARBA00022630"/>
    </source>
</evidence>
<dbReference type="InterPro" id="IPR036188">
    <property type="entry name" value="FAD/NAD-bd_sf"/>
</dbReference>
<dbReference type="PANTHER" id="PTHR22912:SF151">
    <property type="entry name" value="DIHYDROLIPOYL DEHYDROGENASE, MITOCHONDRIAL"/>
    <property type="match status" value="1"/>
</dbReference>
<comment type="similarity">
    <text evidence="1">Belongs to the class-I pyridine nucleotide-disulfide oxidoreductase family.</text>
</comment>
<comment type="cofactor">
    <cofactor evidence="5">
        <name>FAD</name>
        <dbReference type="ChEBI" id="CHEBI:57692"/>
    </cofactor>
    <text evidence="5">Binds 1 FAD per subunit.</text>
</comment>
<dbReference type="Pfam" id="PF07992">
    <property type="entry name" value="Pyr_redox_2"/>
    <property type="match status" value="1"/>
</dbReference>
<dbReference type="EMBL" id="ANHZ02000005">
    <property type="protein sequence ID" value="EME37088.1"/>
    <property type="molecule type" value="Genomic_DNA"/>
</dbReference>
<dbReference type="GO" id="GO:0050660">
    <property type="term" value="F:flavin adenine dinucleotide binding"/>
    <property type="evidence" value="ECO:0007669"/>
    <property type="project" value="TreeGrafter"/>
</dbReference>
<keyword evidence="4 5" id="KW-0520">NAD</keyword>
<dbReference type="PANTHER" id="PTHR22912">
    <property type="entry name" value="DISULFIDE OXIDOREDUCTASE"/>
    <property type="match status" value="1"/>
</dbReference>
<dbReference type="Gene3D" id="3.50.50.60">
    <property type="entry name" value="FAD/NAD(P)-binding domain"/>
    <property type="match status" value="2"/>
</dbReference>
<evidence type="ECO:0000256" key="4">
    <source>
        <dbReference type="ARBA" id="ARBA00023027"/>
    </source>
</evidence>
<dbReference type="GO" id="GO:0006103">
    <property type="term" value="P:2-oxoglutarate metabolic process"/>
    <property type="evidence" value="ECO:0007669"/>
    <property type="project" value="TreeGrafter"/>
</dbReference>
<dbReference type="InterPro" id="IPR001100">
    <property type="entry name" value="Pyr_nuc-diS_OxRdtase"/>
</dbReference>
<accession>M2XW98</accession>
<evidence type="ECO:0000313" key="9">
    <source>
        <dbReference type="EMBL" id="EME37088.1"/>
    </source>
</evidence>
<feature type="binding site" evidence="5">
    <location>
        <position position="51"/>
    </location>
    <ligand>
        <name>FAD</name>
        <dbReference type="ChEBI" id="CHEBI:57692"/>
    </ligand>
</feature>
<feature type="binding site" evidence="5">
    <location>
        <position position="273"/>
    </location>
    <ligand>
        <name>NAD(+)</name>
        <dbReference type="ChEBI" id="CHEBI:57540"/>
    </ligand>
</feature>
<keyword evidence="2" id="KW-0285">Flavoprotein</keyword>
<evidence type="ECO:0000256" key="5">
    <source>
        <dbReference type="PIRSR" id="PIRSR000350-3"/>
    </source>
</evidence>
<keyword evidence="10" id="KW-1185">Reference proteome</keyword>
<dbReference type="STRING" id="71999.KPaMU14_12130"/>
<dbReference type="AlphaFoldDB" id="M2XW98"/>